<dbReference type="InterPro" id="IPR015947">
    <property type="entry name" value="PUA-like_sf"/>
</dbReference>
<dbReference type="Pfam" id="PF01472">
    <property type="entry name" value="PUA"/>
    <property type="match status" value="1"/>
</dbReference>
<dbReference type="GO" id="GO:0003723">
    <property type="term" value="F:RNA binding"/>
    <property type="evidence" value="ECO:0007669"/>
    <property type="project" value="InterPro"/>
</dbReference>
<dbReference type="PROSITE" id="PS50890">
    <property type="entry name" value="PUA"/>
    <property type="match status" value="1"/>
</dbReference>
<dbReference type="Pfam" id="PF00696">
    <property type="entry name" value="AA_kinase"/>
    <property type="match status" value="1"/>
</dbReference>
<evidence type="ECO:0000256" key="5">
    <source>
        <dbReference type="ARBA" id="ARBA00022741"/>
    </source>
</evidence>
<dbReference type="InterPro" id="IPR002478">
    <property type="entry name" value="PUA"/>
</dbReference>
<dbReference type="InterPro" id="IPR036393">
    <property type="entry name" value="AceGlu_kinase-like_sf"/>
</dbReference>
<dbReference type="Gene3D" id="3.40.1160.10">
    <property type="entry name" value="Acetylglutamate kinase-like"/>
    <property type="match status" value="1"/>
</dbReference>
<dbReference type="SUPFAM" id="SSF53633">
    <property type="entry name" value="Carbamate kinase-like"/>
    <property type="match status" value="1"/>
</dbReference>
<dbReference type="InterPro" id="IPR036974">
    <property type="entry name" value="PUA_sf"/>
</dbReference>
<dbReference type="NCBIfam" id="TIGR01027">
    <property type="entry name" value="proB"/>
    <property type="match status" value="1"/>
</dbReference>
<keyword evidence="2" id="KW-0028">Amino-acid biosynthesis</keyword>
<evidence type="ECO:0000259" key="8">
    <source>
        <dbReference type="SMART" id="SM00359"/>
    </source>
</evidence>
<dbReference type="SMART" id="SM00359">
    <property type="entry name" value="PUA"/>
    <property type="match status" value="1"/>
</dbReference>
<dbReference type="EMBL" id="CAFABE010000033">
    <property type="protein sequence ID" value="CAB4827652.1"/>
    <property type="molecule type" value="Genomic_DNA"/>
</dbReference>
<keyword evidence="7" id="KW-0067">ATP-binding</keyword>
<dbReference type="GO" id="GO:0005829">
    <property type="term" value="C:cytosol"/>
    <property type="evidence" value="ECO:0007669"/>
    <property type="project" value="TreeGrafter"/>
</dbReference>
<dbReference type="GO" id="GO:0005524">
    <property type="term" value="F:ATP binding"/>
    <property type="evidence" value="ECO:0007669"/>
    <property type="project" value="UniProtKB-KW"/>
</dbReference>
<evidence type="ECO:0000313" key="10">
    <source>
        <dbReference type="EMBL" id="CAB4861506.1"/>
    </source>
</evidence>
<evidence type="ECO:0000256" key="1">
    <source>
        <dbReference type="ARBA" id="ARBA00022490"/>
    </source>
</evidence>
<sequence>MSARKRLVLKIGSSSVTSDDGGPDRELLDRLAREVHDQMNEGWDVVVVSSGAVAAGWAAIGEGKARPVDPGLLQAVSSVGQHRLMSEWADAFASVDRTVGQVLLARLGEADRQQYLHAEQTFAHLFALGVVPIVNENDAVADDEIRFGDNDRLAALVAHLIRADRFVMLTDAAGLFTADPRLDADASLIQEVSEIDRSLELVAGGPGEGATGGMASKLAAARIATWSGVETVIADARNVGVLAAIEGGNASVGTTFHPRSSRLSAHKLWIAFALGSRGQISIDAGAIRALVSEGGSLLAVGVVGVDGDFTSGDAVEILGPDGELVAKGLSQLDASTSKNWTLTSGEQTGGVVIHRDDLVILAGSDV</sequence>
<dbReference type="GO" id="GO:0008652">
    <property type="term" value="P:amino acid biosynthetic process"/>
    <property type="evidence" value="ECO:0007669"/>
    <property type="project" value="UniProtKB-KW"/>
</dbReference>
<keyword evidence="6" id="KW-0418">Kinase</keyword>
<evidence type="ECO:0000256" key="7">
    <source>
        <dbReference type="ARBA" id="ARBA00022840"/>
    </source>
</evidence>
<name>A0A6J7A4A3_9ZZZZ</name>
<dbReference type="PANTHER" id="PTHR43654:SF1">
    <property type="entry name" value="ISOPENTENYL PHOSPHATE KINASE"/>
    <property type="match status" value="1"/>
</dbReference>
<evidence type="ECO:0000256" key="2">
    <source>
        <dbReference type="ARBA" id="ARBA00022605"/>
    </source>
</evidence>
<protein>
    <submittedName>
        <fullName evidence="9">Unannotated protein</fullName>
    </submittedName>
</protein>
<organism evidence="9">
    <name type="scientific">freshwater metagenome</name>
    <dbReference type="NCBI Taxonomy" id="449393"/>
    <lineage>
        <taxon>unclassified sequences</taxon>
        <taxon>metagenomes</taxon>
        <taxon>ecological metagenomes</taxon>
    </lineage>
</organism>
<dbReference type="EMBL" id="CAFBLT010000001">
    <property type="protein sequence ID" value="CAB4861506.1"/>
    <property type="molecule type" value="Genomic_DNA"/>
</dbReference>
<evidence type="ECO:0000313" key="11">
    <source>
        <dbReference type="EMBL" id="CAB5022886.1"/>
    </source>
</evidence>
<evidence type="ECO:0000313" key="9">
    <source>
        <dbReference type="EMBL" id="CAB4827652.1"/>
    </source>
</evidence>
<dbReference type="PROSITE" id="PS00902">
    <property type="entry name" value="GLUTAMATE_5_KINASE"/>
    <property type="match status" value="1"/>
</dbReference>
<dbReference type="InterPro" id="IPR001057">
    <property type="entry name" value="Glu/AcGlu_kinase"/>
</dbReference>
<keyword evidence="1" id="KW-0963">Cytoplasm</keyword>
<evidence type="ECO:0000256" key="3">
    <source>
        <dbReference type="ARBA" id="ARBA00022650"/>
    </source>
</evidence>
<dbReference type="AlphaFoldDB" id="A0A6J7A4A3"/>
<dbReference type="InterPro" id="IPR011529">
    <property type="entry name" value="Glu_5kinase"/>
</dbReference>
<proteinExistence type="inferred from homology"/>
<accession>A0A6J7A4A3</accession>
<dbReference type="SUPFAM" id="SSF88697">
    <property type="entry name" value="PUA domain-like"/>
    <property type="match status" value="1"/>
</dbReference>
<dbReference type="Gene3D" id="2.30.130.10">
    <property type="entry name" value="PUA domain"/>
    <property type="match status" value="1"/>
</dbReference>
<keyword evidence="4" id="KW-0808">Transferase</keyword>
<dbReference type="InterPro" id="IPR001048">
    <property type="entry name" value="Asp/Glu/Uridylate_kinase"/>
</dbReference>
<feature type="domain" description="PUA" evidence="8">
    <location>
        <begin position="278"/>
        <end position="360"/>
    </location>
</feature>
<keyword evidence="5" id="KW-0547">Nucleotide-binding</keyword>
<evidence type="ECO:0000256" key="6">
    <source>
        <dbReference type="ARBA" id="ARBA00022777"/>
    </source>
</evidence>
<dbReference type="PANTHER" id="PTHR43654">
    <property type="entry name" value="GLUTAMATE 5-KINASE"/>
    <property type="match status" value="1"/>
</dbReference>
<dbReference type="EMBL" id="CAFBPM010000009">
    <property type="protein sequence ID" value="CAB5022886.1"/>
    <property type="molecule type" value="Genomic_DNA"/>
</dbReference>
<keyword evidence="3" id="KW-0641">Proline biosynthesis</keyword>
<dbReference type="GO" id="GO:0004349">
    <property type="term" value="F:glutamate 5-kinase activity"/>
    <property type="evidence" value="ECO:0007669"/>
    <property type="project" value="InterPro"/>
</dbReference>
<dbReference type="PIRSF" id="PIRSF000729">
    <property type="entry name" value="GK"/>
    <property type="match status" value="1"/>
</dbReference>
<reference evidence="9" key="1">
    <citation type="submission" date="2020-05" db="EMBL/GenBank/DDBJ databases">
        <authorList>
            <person name="Chiriac C."/>
            <person name="Salcher M."/>
            <person name="Ghai R."/>
            <person name="Kavagutti S V."/>
        </authorList>
    </citation>
    <scope>NUCLEOTIDE SEQUENCE</scope>
</reference>
<dbReference type="PRINTS" id="PR00474">
    <property type="entry name" value="GLU5KINASE"/>
</dbReference>
<dbReference type="CDD" id="cd21157">
    <property type="entry name" value="PUA_G5K"/>
    <property type="match status" value="1"/>
</dbReference>
<gene>
    <name evidence="9" type="ORF">UFOPK3164_00869</name>
    <name evidence="10" type="ORF">UFOPK3427_00215</name>
    <name evidence="11" type="ORF">UFOPK4112_01026</name>
</gene>
<dbReference type="FunFam" id="3.40.1160.10:FF:000006">
    <property type="entry name" value="Glutamate 5-kinase"/>
    <property type="match status" value="1"/>
</dbReference>
<evidence type="ECO:0000256" key="4">
    <source>
        <dbReference type="ARBA" id="ARBA00022679"/>
    </source>
</evidence>
<dbReference type="InterPro" id="IPR005715">
    <property type="entry name" value="Glu_5kinase/COase_Synthase"/>
</dbReference>
<dbReference type="InterPro" id="IPR019797">
    <property type="entry name" value="Glutamate_5-kinase_CS"/>
</dbReference>
<dbReference type="HAMAP" id="MF_00456">
    <property type="entry name" value="ProB"/>
    <property type="match status" value="1"/>
</dbReference>